<dbReference type="AlphaFoldDB" id="A0ABD3PSJ3"/>
<evidence type="ECO:0000256" key="1">
    <source>
        <dbReference type="SAM" id="Phobius"/>
    </source>
</evidence>
<keyword evidence="1" id="KW-0472">Membrane</keyword>
<evidence type="ECO:0000313" key="2">
    <source>
        <dbReference type="EMBL" id="KAL3790684.1"/>
    </source>
</evidence>
<keyword evidence="1" id="KW-1133">Transmembrane helix</keyword>
<gene>
    <name evidence="2" type="ORF">HJC23_009784</name>
</gene>
<dbReference type="EMBL" id="JABMIG020000124">
    <property type="protein sequence ID" value="KAL3790684.1"/>
    <property type="molecule type" value="Genomic_DNA"/>
</dbReference>
<name>A0ABD3PSJ3_9STRA</name>
<keyword evidence="3" id="KW-1185">Reference proteome</keyword>
<reference evidence="2 3" key="1">
    <citation type="journal article" date="2020" name="G3 (Bethesda)">
        <title>Improved Reference Genome for Cyclotella cryptica CCMP332, a Model for Cell Wall Morphogenesis, Salinity Adaptation, and Lipid Production in Diatoms (Bacillariophyta).</title>
        <authorList>
            <person name="Roberts W.R."/>
            <person name="Downey K.M."/>
            <person name="Ruck E.C."/>
            <person name="Traller J.C."/>
            <person name="Alverson A.J."/>
        </authorList>
    </citation>
    <scope>NUCLEOTIDE SEQUENCE [LARGE SCALE GENOMIC DNA]</scope>
    <source>
        <strain evidence="2 3">CCMP332</strain>
    </source>
</reference>
<protein>
    <submittedName>
        <fullName evidence="2">Uncharacterized protein</fullName>
    </submittedName>
</protein>
<feature type="transmembrane region" description="Helical" evidence="1">
    <location>
        <begin position="847"/>
        <end position="867"/>
    </location>
</feature>
<organism evidence="2 3">
    <name type="scientific">Cyclotella cryptica</name>
    <dbReference type="NCBI Taxonomy" id="29204"/>
    <lineage>
        <taxon>Eukaryota</taxon>
        <taxon>Sar</taxon>
        <taxon>Stramenopiles</taxon>
        <taxon>Ochrophyta</taxon>
        <taxon>Bacillariophyta</taxon>
        <taxon>Coscinodiscophyceae</taxon>
        <taxon>Thalassiosirophycidae</taxon>
        <taxon>Stephanodiscales</taxon>
        <taxon>Stephanodiscaceae</taxon>
        <taxon>Cyclotella</taxon>
    </lineage>
</organism>
<dbReference type="Proteomes" id="UP001516023">
    <property type="component" value="Unassembled WGS sequence"/>
</dbReference>
<feature type="transmembrane region" description="Helical" evidence="1">
    <location>
        <begin position="946"/>
        <end position="971"/>
    </location>
</feature>
<keyword evidence="1" id="KW-0812">Transmembrane</keyword>
<sequence>MRPDDEIHSFKKYIREKMTDSIAPVSILPADTPIRAVPVTAFRDDDMVVVTSRPHFRYRMLLCMLAVGFNWGTSLRVANYFAMGVIETPPLDLVLGSCRNAYNVTGEERLRYSSCVESDVIRSWIDRYRKEGQRVMLISTQNEDVVQNIVKTATSCSEAYTTLRLALDGWTANGGEVALLSPDSSFCSAEDQDLFNRTLLGTQNMIALQTEAIGIADAYGEESTSTVKRLAQYAVERSEYDANYVDMKTQQIQDTILNVVNSVKVPPVSLDDLFDDLEVSAMDVIACLSLDVNARMSDGSKCDPNLASMIDSFARDAKWKVSVLKQTLNTYKARVDQYKKNVMKAYDVAKKFYNGVNNSVTKWIIDTFFAGDWFYVSLSDMTPVDVTFPDINQIFTDIGTFKSIKDMWADVLPNIDDFYLKLGSVTDGINARFADLITRIQRAYSVSVQLAPMLIPDDYDPPIYEGTSDQATNPVEEVSLFEDKRDLFVSQSRAALGMFSGIGNRYNESGIDVNIPSFNITEIKSKVTTVNLNFESLQQPDIDFDLWFLQFSSLLDRMVTLDYVFRAYMTIKLILSYWFATSLAMPQIDIRVNKDIKNPFRMHPARAIMSFITSPMGGFIIFVSVSLWLAIIVTALYIPLFQSYVSGCVDNEGNGTFITKNLFSLSYNHAYQEGSGLLLNGMDAFDLKRGDTCSSRYASSATLQNNMKSNFTAYANFHKELKENMGLAQRCIDVEKLNSSFLEACCGYPTYPTCAVVGQVHNIACPIDDRREIMTIQMPYELPGIQLQEPACSVSVEGSNWEISDFVFNCDELASCDVTCNEPHREVLASASEQCGCTMEWFLHSKWLGTSLAFLLYLFMNIARVFFFSGVTRLLWKYIYPDRFTVLVTCDSRGKLVTTSGGSGSHDDLVNAIQVRSFSSRTTVEDSKSPLAKDLRAKLSRSLKNFYIAGAFQLVLSFVANGAWIYVVVVVSQSLTPRIWR</sequence>
<comment type="caution">
    <text evidence="2">The sequence shown here is derived from an EMBL/GenBank/DDBJ whole genome shotgun (WGS) entry which is preliminary data.</text>
</comment>
<evidence type="ECO:0000313" key="3">
    <source>
        <dbReference type="Proteomes" id="UP001516023"/>
    </source>
</evidence>
<feature type="transmembrane region" description="Helical" evidence="1">
    <location>
        <begin position="607"/>
        <end position="638"/>
    </location>
</feature>
<proteinExistence type="predicted"/>
<accession>A0ABD3PSJ3</accession>